<dbReference type="NCBIfam" id="NF033788">
    <property type="entry name" value="HTH_metalloreg"/>
    <property type="match status" value="1"/>
</dbReference>
<dbReference type="PROSITE" id="PS50987">
    <property type="entry name" value="HTH_ARSR_2"/>
    <property type="match status" value="1"/>
</dbReference>
<keyword evidence="3" id="KW-0804">Transcription</keyword>
<dbReference type="InterPro" id="IPR011991">
    <property type="entry name" value="ArsR-like_HTH"/>
</dbReference>
<dbReference type="SMART" id="SM00418">
    <property type="entry name" value="HTH_ARSR"/>
    <property type="match status" value="1"/>
</dbReference>
<dbReference type="InterPro" id="IPR001845">
    <property type="entry name" value="HTH_ArsR_DNA-bd_dom"/>
</dbReference>
<evidence type="ECO:0000313" key="6">
    <source>
        <dbReference type="Proteomes" id="UP000625568"/>
    </source>
</evidence>
<keyword evidence="2" id="KW-0238">DNA-binding</keyword>
<proteinExistence type="predicted"/>
<dbReference type="InterPro" id="IPR036390">
    <property type="entry name" value="WH_DNA-bd_sf"/>
</dbReference>
<dbReference type="GO" id="GO:0003700">
    <property type="term" value="F:DNA-binding transcription factor activity"/>
    <property type="evidence" value="ECO:0007669"/>
    <property type="project" value="InterPro"/>
</dbReference>
<gene>
    <name evidence="5" type="ORF">I6K02_04270</name>
</gene>
<dbReference type="Pfam" id="PF12840">
    <property type="entry name" value="HTH_20"/>
    <property type="match status" value="1"/>
</dbReference>
<dbReference type="PRINTS" id="PR00778">
    <property type="entry name" value="HTHARSR"/>
</dbReference>
<sequence length="111" mass="11785">MEINETVSALAALAHESRLAVFRALVQAGPNGLPAGQIATLLDVPPSSLSFHLKELAHARLVTSRQEGRFVIYCANFATMNDLLAYLTENCCGGNPCSPLSACSPAAKRRS</sequence>
<accession>A0A892IB60</accession>
<dbReference type="InterPro" id="IPR036388">
    <property type="entry name" value="WH-like_DNA-bd_sf"/>
</dbReference>
<protein>
    <submittedName>
        <fullName evidence="5">Helix-turn-helix transcriptional regulator</fullName>
    </submittedName>
</protein>
<keyword evidence="6" id="KW-1185">Reference proteome</keyword>
<evidence type="ECO:0000259" key="4">
    <source>
        <dbReference type="PROSITE" id="PS50987"/>
    </source>
</evidence>
<dbReference type="PANTHER" id="PTHR43132">
    <property type="entry name" value="ARSENICAL RESISTANCE OPERON REPRESSOR ARSR-RELATED"/>
    <property type="match status" value="1"/>
</dbReference>
<dbReference type="GeneID" id="93125817"/>
<dbReference type="PANTHER" id="PTHR43132:SF2">
    <property type="entry name" value="ARSENICAL RESISTANCE OPERON REPRESSOR ARSR-RELATED"/>
    <property type="match status" value="1"/>
</dbReference>
<name>A0A892IB60_9BURK</name>
<feature type="domain" description="HTH arsR-type" evidence="4">
    <location>
        <begin position="1"/>
        <end position="95"/>
    </location>
</feature>
<dbReference type="InterPro" id="IPR051011">
    <property type="entry name" value="Metal_resp_trans_reg"/>
</dbReference>
<dbReference type="Gene3D" id="1.10.10.10">
    <property type="entry name" value="Winged helix-like DNA-binding domain superfamily/Winged helix DNA-binding domain"/>
    <property type="match status" value="1"/>
</dbReference>
<evidence type="ECO:0000256" key="3">
    <source>
        <dbReference type="ARBA" id="ARBA00023163"/>
    </source>
</evidence>
<dbReference type="RefSeq" id="WP_006763390.1">
    <property type="nucleotide sequence ID" value="NZ_CABVPR010000005.1"/>
</dbReference>
<keyword evidence="1" id="KW-0805">Transcription regulation</keyword>
<reference evidence="5 6" key="1">
    <citation type="submission" date="2021-02" db="EMBL/GenBank/DDBJ databases">
        <title>FDA dAtabase for Regulatory Grade micrObial Sequences (FDA-ARGOS): Supporting development and validation of Infectious Disease Dx tests.</title>
        <authorList>
            <person name="Minogue T."/>
            <person name="Wolcott M."/>
            <person name="Wasieloski L."/>
            <person name="Aguilar W."/>
            <person name="Moore D."/>
            <person name="Jaissle J."/>
            <person name="Tallon L."/>
            <person name="Sadzewicz L."/>
            <person name="Zhao X."/>
            <person name="Boylan J."/>
            <person name="Ott S."/>
            <person name="Bowen H."/>
            <person name="Vavikolanu K."/>
            <person name="Mehta A."/>
            <person name="Aluvathingal J."/>
            <person name="Nadendla S."/>
            <person name="Yan Y."/>
            <person name="Sichtig H."/>
        </authorList>
    </citation>
    <scope>NUCLEOTIDE SEQUENCE [LARGE SCALE GENOMIC DNA]</scope>
    <source>
        <strain evidence="5 6">FDAARGOS_1272</strain>
    </source>
</reference>
<dbReference type="SUPFAM" id="SSF46785">
    <property type="entry name" value="Winged helix' DNA-binding domain"/>
    <property type="match status" value="1"/>
</dbReference>
<evidence type="ECO:0000256" key="2">
    <source>
        <dbReference type="ARBA" id="ARBA00023125"/>
    </source>
</evidence>
<dbReference type="EMBL" id="CP069482">
    <property type="protein sequence ID" value="QRO78130.1"/>
    <property type="molecule type" value="Genomic_DNA"/>
</dbReference>
<dbReference type="GO" id="GO:0003677">
    <property type="term" value="F:DNA binding"/>
    <property type="evidence" value="ECO:0007669"/>
    <property type="project" value="UniProtKB-KW"/>
</dbReference>
<dbReference type="AlphaFoldDB" id="A0A892IB60"/>
<evidence type="ECO:0000256" key="1">
    <source>
        <dbReference type="ARBA" id="ARBA00023015"/>
    </source>
</evidence>
<organism evidence="5 6">
    <name type="scientific">Burkholderia dolosa</name>
    <dbReference type="NCBI Taxonomy" id="152500"/>
    <lineage>
        <taxon>Bacteria</taxon>
        <taxon>Pseudomonadati</taxon>
        <taxon>Pseudomonadota</taxon>
        <taxon>Betaproteobacteria</taxon>
        <taxon>Burkholderiales</taxon>
        <taxon>Burkholderiaceae</taxon>
        <taxon>Burkholderia</taxon>
        <taxon>Burkholderia cepacia complex</taxon>
    </lineage>
</organism>
<dbReference type="CDD" id="cd00090">
    <property type="entry name" value="HTH_ARSR"/>
    <property type="match status" value="1"/>
</dbReference>
<dbReference type="Proteomes" id="UP000625568">
    <property type="component" value="Chromosome 1"/>
</dbReference>
<evidence type="ECO:0000313" key="5">
    <source>
        <dbReference type="EMBL" id="QRO78130.1"/>
    </source>
</evidence>